<evidence type="ECO:0000256" key="1">
    <source>
        <dbReference type="SAM" id="MobiDB-lite"/>
    </source>
</evidence>
<evidence type="ECO:0000313" key="4">
    <source>
        <dbReference type="EMBL" id="KAI1902055.1"/>
    </source>
</evidence>
<dbReference type="InterPro" id="IPR003597">
    <property type="entry name" value="Ig_C1-set"/>
</dbReference>
<name>A0A8T3E5Z8_9TELE</name>
<dbReference type="InterPro" id="IPR007110">
    <property type="entry name" value="Ig-like_dom"/>
</dbReference>
<comment type="caution">
    <text evidence="4">The sequence shown here is derived from an EMBL/GenBank/DDBJ whole genome shotgun (WGS) entry which is preliminary data.</text>
</comment>
<evidence type="ECO:0000259" key="3">
    <source>
        <dbReference type="PROSITE" id="PS50835"/>
    </source>
</evidence>
<keyword evidence="2" id="KW-1133">Transmembrane helix</keyword>
<feature type="region of interest" description="Disordered" evidence="1">
    <location>
        <begin position="109"/>
        <end position="150"/>
    </location>
</feature>
<keyword evidence="2" id="KW-0472">Membrane</keyword>
<feature type="domain" description="Ig-like" evidence="3">
    <location>
        <begin position="30"/>
        <end position="121"/>
    </location>
</feature>
<dbReference type="SUPFAM" id="SSF48726">
    <property type="entry name" value="Immunoglobulin"/>
    <property type="match status" value="1"/>
</dbReference>
<proteinExistence type="predicted"/>
<reference evidence="4" key="1">
    <citation type="submission" date="2021-01" db="EMBL/GenBank/DDBJ databases">
        <authorList>
            <person name="Zahm M."/>
            <person name="Roques C."/>
            <person name="Cabau C."/>
            <person name="Klopp C."/>
            <person name="Donnadieu C."/>
            <person name="Jouanno E."/>
            <person name="Lampietro C."/>
            <person name="Louis A."/>
            <person name="Herpin A."/>
            <person name="Echchiki A."/>
            <person name="Berthelot C."/>
            <person name="Parey E."/>
            <person name="Roest-Crollius H."/>
            <person name="Braasch I."/>
            <person name="Postlethwait J."/>
            <person name="Bobe J."/>
            <person name="Montfort J."/>
            <person name="Bouchez O."/>
            <person name="Begum T."/>
            <person name="Mejri S."/>
            <person name="Adams A."/>
            <person name="Chen W.-J."/>
            <person name="Guiguen Y."/>
        </authorList>
    </citation>
    <scope>NUCLEOTIDE SEQUENCE</scope>
    <source>
        <tissue evidence="4">Blood</tissue>
    </source>
</reference>
<dbReference type="InterPro" id="IPR036179">
    <property type="entry name" value="Ig-like_dom_sf"/>
</dbReference>
<accession>A0A8T3E5Z8</accession>
<dbReference type="InterPro" id="IPR013783">
    <property type="entry name" value="Ig-like_fold"/>
</dbReference>
<evidence type="ECO:0000256" key="2">
    <source>
        <dbReference type="SAM" id="Phobius"/>
    </source>
</evidence>
<feature type="transmembrane region" description="Helical" evidence="2">
    <location>
        <begin position="169"/>
        <end position="190"/>
    </location>
</feature>
<dbReference type="Pfam" id="PF07654">
    <property type="entry name" value="C1-set"/>
    <property type="match status" value="1"/>
</dbReference>
<dbReference type="Proteomes" id="UP000829720">
    <property type="component" value="Unassembled WGS sequence"/>
</dbReference>
<protein>
    <recommendedName>
        <fullName evidence="3">Ig-like domain-containing protein</fullName>
    </recommendedName>
</protein>
<keyword evidence="2" id="KW-0812">Transmembrane</keyword>
<organism evidence="4 5">
    <name type="scientific">Albula goreensis</name>
    <dbReference type="NCBI Taxonomy" id="1534307"/>
    <lineage>
        <taxon>Eukaryota</taxon>
        <taxon>Metazoa</taxon>
        <taxon>Chordata</taxon>
        <taxon>Craniata</taxon>
        <taxon>Vertebrata</taxon>
        <taxon>Euteleostomi</taxon>
        <taxon>Actinopterygii</taxon>
        <taxon>Neopterygii</taxon>
        <taxon>Teleostei</taxon>
        <taxon>Albuliformes</taxon>
        <taxon>Albulidae</taxon>
        <taxon>Albula</taxon>
    </lineage>
</organism>
<dbReference type="PROSITE" id="PS50835">
    <property type="entry name" value="IG_LIKE"/>
    <property type="match status" value="1"/>
</dbReference>
<gene>
    <name evidence="4" type="ORF">AGOR_G00040780</name>
</gene>
<sequence>MRILPWGYGKVFGSGTKLIVTETPKQAKAPEVIAYPPSSPVDGKTAFLCIAKEMFPDVVKFRWETNNGEDVTKYALTQTSTNEKSEITHITSILIRTEQTNKFKCTVAHEADSEGKPQRISTPSVENKPREPKATCPPKTDGSAAEETDVAESIDGTFELTRSLYLANLTYTLMILKSVAYFGVASLLAYKRSKPSMPVARR</sequence>
<dbReference type="AlphaFoldDB" id="A0A8T3E5Z8"/>
<dbReference type="OrthoDB" id="8924181at2759"/>
<evidence type="ECO:0000313" key="5">
    <source>
        <dbReference type="Proteomes" id="UP000829720"/>
    </source>
</evidence>
<keyword evidence="5" id="KW-1185">Reference proteome</keyword>
<dbReference type="Gene3D" id="2.60.40.10">
    <property type="entry name" value="Immunoglobulins"/>
    <property type="match status" value="1"/>
</dbReference>
<dbReference type="EMBL" id="JAERUA010000003">
    <property type="protein sequence ID" value="KAI1902055.1"/>
    <property type="molecule type" value="Genomic_DNA"/>
</dbReference>